<evidence type="ECO:0000256" key="9">
    <source>
        <dbReference type="ARBA" id="ARBA00022776"/>
    </source>
</evidence>
<dbReference type="InterPro" id="IPR013251">
    <property type="entry name" value="DASH_Spc19"/>
</dbReference>
<evidence type="ECO:0000256" key="8">
    <source>
        <dbReference type="ARBA" id="ARBA00022701"/>
    </source>
</evidence>
<keyword evidence="19" id="KW-1185">Reference proteome</keyword>
<dbReference type="Proteomes" id="UP000019384">
    <property type="component" value="Unassembled WGS sequence"/>
</dbReference>
<evidence type="ECO:0000256" key="3">
    <source>
        <dbReference type="ARBA" id="ARBA00004629"/>
    </source>
</evidence>
<evidence type="ECO:0000256" key="16">
    <source>
        <dbReference type="ARBA" id="ARBA00046633"/>
    </source>
</evidence>
<keyword evidence="9" id="KW-0132">Cell division</keyword>
<dbReference type="HOGENOM" id="CLU_1865413_0_0_1"/>
<keyword evidence="17" id="KW-0175">Coiled coil</keyword>
<evidence type="ECO:0000256" key="1">
    <source>
        <dbReference type="ARBA" id="ARBA00004123"/>
    </source>
</evidence>
<comment type="similarity">
    <text evidence="4">Belongs to the DASH complex SPC19 family.</text>
</comment>
<dbReference type="PANTHER" id="PTHR28262">
    <property type="entry name" value="DASH COMPLEX SUBUNIT SPC19"/>
    <property type="match status" value="1"/>
</dbReference>
<proteinExistence type="inferred from homology"/>
<dbReference type="GeneID" id="34517996"/>
<keyword evidence="9" id="KW-0498">Mitosis</keyword>
<evidence type="ECO:0000256" key="6">
    <source>
        <dbReference type="ARBA" id="ARBA00022454"/>
    </source>
</evidence>
<dbReference type="AlphaFoldDB" id="W6MFZ3"/>
<organism evidence="18 19">
    <name type="scientific">Kuraishia capsulata CBS 1993</name>
    <dbReference type="NCBI Taxonomy" id="1382522"/>
    <lineage>
        <taxon>Eukaryota</taxon>
        <taxon>Fungi</taxon>
        <taxon>Dikarya</taxon>
        <taxon>Ascomycota</taxon>
        <taxon>Saccharomycotina</taxon>
        <taxon>Pichiomycetes</taxon>
        <taxon>Pichiales</taxon>
        <taxon>Pichiaceae</taxon>
        <taxon>Kuraishia</taxon>
    </lineage>
</organism>
<evidence type="ECO:0000256" key="7">
    <source>
        <dbReference type="ARBA" id="ARBA00022490"/>
    </source>
</evidence>
<reference evidence="18" key="1">
    <citation type="submission" date="2013-12" db="EMBL/GenBank/DDBJ databases">
        <authorList>
            <person name="Genoscope - CEA"/>
        </authorList>
    </citation>
    <scope>NUCLEOTIDE SEQUENCE</scope>
    <source>
        <strain evidence="18">CBS 1993</strain>
    </source>
</reference>
<accession>W6MFZ3</accession>
<keyword evidence="7" id="KW-0963">Cytoplasm</keyword>
<evidence type="ECO:0000256" key="2">
    <source>
        <dbReference type="ARBA" id="ARBA00004186"/>
    </source>
</evidence>
<evidence type="ECO:0000256" key="11">
    <source>
        <dbReference type="ARBA" id="ARBA00022838"/>
    </source>
</evidence>
<evidence type="ECO:0000313" key="19">
    <source>
        <dbReference type="Proteomes" id="UP000019384"/>
    </source>
</evidence>
<keyword evidence="13" id="KW-0539">Nucleus</keyword>
<protein>
    <recommendedName>
        <fullName evidence="5">DASH complex subunit SPC19</fullName>
    </recommendedName>
    <alternativeName>
        <fullName evidence="15">Outer kinetochore protein SPC19</fullName>
    </alternativeName>
</protein>
<evidence type="ECO:0000256" key="13">
    <source>
        <dbReference type="ARBA" id="ARBA00023242"/>
    </source>
</evidence>
<comment type="subcellular location">
    <subcellularLocation>
        <location evidence="3">Chromosome</location>
        <location evidence="3">Centromere</location>
        <location evidence="3">Kinetochore</location>
    </subcellularLocation>
    <subcellularLocation>
        <location evidence="2">Cytoplasm</location>
        <location evidence="2">Cytoskeleton</location>
        <location evidence="2">Spindle</location>
    </subcellularLocation>
    <subcellularLocation>
        <location evidence="1">Nucleus</location>
    </subcellularLocation>
</comment>
<evidence type="ECO:0000256" key="10">
    <source>
        <dbReference type="ARBA" id="ARBA00022829"/>
    </source>
</evidence>
<evidence type="ECO:0000313" key="18">
    <source>
        <dbReference type="EMBL" id="CDK24591.1"/>
    </source>
</evidence>
<evidence type="ECO:0000256" key="5">
    <source>
        <dbReference type="ARBA" id="ARBA00016329"/>
    </source>
</evidence>
<dbReference type="RefSeq" id="XP_022456608.1">
    <property type="nucleotide sequence ID" value="XM_022605106.1"/>
</dbReference>
<keyword evidence="8" id="KW-0493">Microtubule</keyword>
<dbReference type="Pfam" id="PF08287">
    <property type="entry name" value="DASH_Spc19"/>
    <property type="match status" value="1"/>
</dbReference>
<name>W6MFZ3_9ASCO</name>
<dbReference type="EMBL" id="HG793125">
    <property type="protein sequence ID" value="CDK24591.1"/>
    <property type="molecule type" value="Genomic_DNA"/>
</dbReference>
<keyword evidence="6" id="KW-0158">Chromosome</keyword>
<reference evidence="18" key="2">
    <citation type="submission" date="2014-02" db="EMBL/GenBank/DDBJ databases">
        <title>Complete DNA sequence of /Kuraishia capsulata/ illustrates novel genomic features among budding yeasts (/Saccharomycotina/).</title>
        <authorList>
            <person name="Morales L."/>
            <person name="Noel B."/>
            <person name="Porcel B."/>
            <person name="Marcet-Houben M."/>
            <person name="Hullo M-F."/>
            <person name="Sacerdot C."/>
            <person name="Tekaia F."/>
            <person name="Leh-Louis V."/>
            <person name="Despons L."/>
            <person name="Khanna V."/>
            <person name="Aury J-M."/>
            <person name="Barbe V."/>
            <person name="Couloux A."/>
            <person name="Labadie K."/>
            <person name="Pelletier E."/>
            <person name="Souciet J-L."/>
            <person name="Boekhout T."/>
            <person name="Gabaldon T."/>
            <person name="Wincker P."/>
            <person name="Dujon B."/>
        </authorList>
    </citation>
    <scope>NUCLEOTIDE SEQUENCE</scope>
    <source>
        <strain evidence="18">CBS 1993</strain>
    </source>
</reference>
<evidence type="ECO:0000256" key="12">
    <source>
        <dbReference type="ARBA" id="ARBA00023212"/>
    </source>
</evidence>
<feature type="coiled-coil region" evidence="17">
    <location>
        <begin position="70"/>
        <end position="136"/>
    </location>
</feature>
<evidence type="ECO:0000256" key="4">
    <source>
        <dbReference type="ARBA" id="ARBA00008952"/>
    </source>
</evidence>
<sequence length="137" mass="16006">MENSWYAESITRFQSSIYLLDDCNDMLSNATKDHDRLKTILSVQKHFELKADKNPAMDENILSRFVEPDVEAKLSKIEALLADLEQSRDRLKEEVNTKREKYRQVVIQNLANSTELEGSGEEKDRLRVLLQKYEENV</sequence>
<keyword evidence="12" id="KW-0206">Cytoskeleton</keyword>
<evidence type="ECO:0000256" key="17">
    <source>
        <dbReference type="SAM" id="Coils"/>
    </source>
</evidence>
<dbReference type="GO" id="GO:0008608">
    <property type="term" value="P:attachment of spindle microtubules to kinetochore"/>
    <property type="evidence" value="ECO:0007669"/>
    <property type="project" value="InterPro"/>
</dbReference>
<keyword evidence="10" id="KW-0159">Chromosome partition</keyword>
<dbReference type="GO" id="GO:0005876">
    <property type="term" value="C:spindle microtubule"/>
    <property type="evidence" value="ECO:0007669"/>
    <property type="project" value="InterPro"/>
</dbReference>
<keyword evidence="9" id="KW-0131">Cell cycle</keyword>
<gene>
    <name evidence="18" type="ORF">KUCA_T00000557001</name>
</gene>
<dbReference type="PANTHER" id="PTHR28262:SF1">
    <property type="entry name" value="DASH COMPLEX SUBUNIT SPC19"/>
    <property type="match status" value="1"/>
</dbReference>
<keyword evidence="14" id="KW-0137">Centromere</keyword>
<keyword evidence="11" id="KW-0995">Kinetochore</keyword>
<dbReference type="GO" id="GO:0042729">
    <property type="term" value="C:DASH complex"/>
    <property type="evidence" value="ECO:0007669"/>
    <property type="project" value="InterPro"/>
</dbReference>
<evidence type="ECO:0000256" key="14">
    <source>
        <dbReference type="ARBA" id="ARBA00023328"/>
    </source>
</evidence>
<evidence type="ECO:0000256" key="15">
    <source>
        <dbReference type="ARBA" id="ARBA00032583"/>
    </source>
</evidence>
<comment type="subunit">
    <text evidence="16">Component of the DASH complex consisting of ASK1, DAD1, DAD2, DAD3, DAD4, DAM1, DUO1, HSK3, SPC19 and SPC34, with a stoichiometry of one copy of each subunit per complex. Multiple DASH complexes oligomerize to form a ring that encircles spindle microtubules and organizes the rod-like NDC80 complexes of the outer kinetochore. DASH complex oligomerization strengthens microtubule attachments. On cytoplasmic microtubules, DASH complexes appear to form patches instead of rings.</text>
</comment>